<dbReference type="Pfam" id="PF24883">
    <property type="entry name" value="NPHP3_N"/>
    <property type="match status" value="1"/>
</dbReference>
<keyword evidence="4" id="KW-0862">Zinc</keyword>
<keyword evidence="3 5" id="KW-0863">Zinc-finger</keyword>
<name>A0A8H4KMC6_9HYPO</name>
<evidence type="ECO:0000256" key="4">
    <source>
        <dbReference type="ARBA" id="ARBA00022833"/>
    </source>
</evidence>
<dbReference type="FunFam" id="3.30.160.60:FF:000202">
    <property type="entry name" value="Zinc finger protein 574"/>
    <property type="match status" value="1"/>
</dbReference>
<feature type="domain" description="C2H2-type" evidence="6">
    <location>
        <begin position="880"/>
        <end position="907"/>
    </location>
</feature>
<dbReference type="FunFam" id="3.30.160.60:FF:000446">
    <property type="entry name" value="Zinc finger protein"/>
    <property type="match status" value="1"/>
</dbReference>
<evidence type="ECO:0000259" key="6">
    <source>
        <dbReference type="PROSITE" id="PS50157"/>
    </source>
</evidence>
<dbReference type="PROSITE" id="PS50157">
    <property type="entry name" value="ZINC_FINGER_C2H2_2"/>
    <property type="match status" value="2"/>
</dbReference>
<evidence type="ECO:0000256" key="5">
    <source>
        <dbReference type="PROSITE-ProRule" id="PRU00042"/>
    </source>
</evidence>
<dbReference type="EMBL" id="JAADJG010000186">
    <property type="protein sequence ID" value="KAF4452456.1"/>
    <property type="molecule type" value="Genomic_DNA"/>
</dbReference>
<dbReference type="InterPro" id="IPR056884">
    <property type="entry name" value="NPHP3-like_N"/>
</dbReference>
<feature type="domain" description="C2H2-type" evidence="6">
    <location>
        <begin position="852"/>
        <end position="879"/>
    </location>
</feature>
<keyword evidence="2" id="KW-0677">Repeat</keyword>
<reference evidence="7" key="1">
    <citation type="submission" date="2020-01" db="EMBL/GenBank/DDBJ databases">
        <title>Identification and distribution of gene clusters putatively required for synthesis of sphingolipid metabolism inhibitors in phylogenetically diverse species of the filamentous fungus Fusarium.</title>
        <authorList>
            <person name="Kim H.-S."/>
            <person name="Busman M."/>
            <person name="Brown D.W."/>
            <person name="Divon H."/>
            <person name="Uhlig S."/>
            <person name="Proctor R.H."/>
        </authorList>
    </citation>
    <scope>NUCLEOTIDE SEQUENCE</scope>
    <source>
        <strain evidence="7">NRRL 53441</strain>
    </source>
</reference>
<proteinExistence type="predicted"/>
<keyword evidence="8" id="KW-1185">Reference proteome</keyword>
<accession>A0A8H4KMC6</accession>
<dbReference type="Pfam" id="PF00096">
    <property type="entry name" value="zf-C2H2"/>
    <property type="match status" value="1"/>
</dbReference>
<comment type="caution">
    <text evidence="7">The sequence shown here is derived from an EMBL/GenBank/DDBJ whole genome shotgun (WGS) entry which is preliminary data.</text>
</comment>
<dbReference type="PROSITE" id="PS00028">
    <property type="entry name" value="ZINC_FINGER_C2H2_1"/>
    <property type="match status" value="2"/>
</dbReference>
<dbReference type="SMART" id="SM00355">
    <property type="entry name" value="ZnF_C2H2"/>
    <property type="match status" value="3"/>
</dbReference>
<protein>
    <submittedName>
        <fullName evidence="7">Early growth response protein 1-B</fullName>
    </submittedName>
</protein>
<evidence type="ECO:0000313" key="7">
    <source>
        <dbReference type="EMBL" id="KAF4452456.1"/>
    </source>
</evidence>
<dbReference type="InterPro" id="IPR036236">
    <property type="entry name" value="Znf_C2H2_sf"/>
</dbReference>
<dbReference type="Gene3D" id="3.40.50.300">
    <property type="entry name" value="P-loop containing nucleotide triphosphate hydrolases"/>
    <property type="match status" value="1"/>
</dbReference>
<evidence type="ECO:0000256" key="2">
    <source>
        <dbReference type="ARBA" id="ARBA00022737"/>
    </source>
</evidence>
<sequence>MDRLFEIAEDFRRSLKSHHEEEFENTSMGAMRREIHDIQLLRDKTSNMMNMNRLRMFLSGMEELEKVLLQLQFPGARNVMSIIWGSVRFLLKVNHCRSNDILWQRLQKPIWDDTRRMFDRISQSLNTHATFIKTNSTSSQELHKDYGEIHAAFQQYSYSIKSAWKDFETREETRKHEKRHEVIIWISASGKMQRLQDTFRKMAICPRSGRWLFRNYSAISEWMGEEEPPDSAIWLHGNCGYGKTVLASLIVDELKSPKSQETFSSFPDGSQTCYFYCQEDDGEHQSHLDILKGILLQLMEADDYILPLCHQEKVTSGGTNLLDARLAEKLIKTFVEYLPRQYIVIDGIDECEGTEIQQTAKFFKDLVLTYDTQIRLGHLRVLFMGRETSETRKYIPGDDCIAVPLRPEDNHDDIRAFVQKKLPEFSKSSHGAGFSLSEAHKADVERTICHQSQDSFLYAHLAIEFLLQQDTKGELVNLLKQGILPTKLGDMYERLLDSVRCQLLAQPGGEKKWQRSKLLFGWLVCAKRPLRWHEMQAILCFDQSNLKVDFENKMLRQDMERYLGSIVHVLDDGNIRLIHSTARRHIIENKHIKEKQVQCQLTTICLRYLSLPCFTKDPDYQSQQRTENAKLGWFSFQDYACSQWLYHVDTVIRDCSSIFITQTTSDVVTEFTSALKQFVDFHREDLTDTDHVELNEANIKDFLNLELYDDLRLVWNHIYTHQRGDYGVRNTIGISQIDAALQDNRTELERFLPDQKVGDEDTIEDYYGSNLFKCRRTLCRFFYVGYDKKAARDTHEKRHERPFQCPISCNSAPLGFVSNKDRDRHINIYHPQMSEGPMHFSALSRRQVPGKFICKICEKSFTRNINLKSHERSHFGDRPFACSTCGKAFARLNDCRRHEKIHARRGY</sequence>
<dbReference type="InterPro" id="IPR027417">
    <property type="entry name" value="P-loop_NTPase"/>
</dbReference>
<dbReference type="Gene3D" id="3.30.160.60">
    <property type="entry name" value="Classic Zinc Finger"/>
    <property type="match status" value="2"/>
</dbReference>
<evidence type="ECO:0000313" key="8">
    <source>
        <dbReference type="Proteomes" id="UP000605986"/>
    </source>
</evidence>
<evidence type="ECO:0000256" key="1">
    <source>
        <dbReference type="ARBA" id="ARBA00022723"/>
    </source>
</evidence>
<dbReference type="PANTHER" id="PTHR10039">
    <property type="entry name" value="AMELOGENIN"/>
    <property type="match status" value="1"/>
</dbReference>
<dbReference type="SUPFAM" id="SSF57667">
    <property type="entry name" value="beta-beta-alpha zinc fingers"/>
    <property type="match status" value="1"/>
</dbReference>
<dbReference type="InterPro" id="IPR013087">
    <property type="entry name" value="Znf_C2H2_type"/>
</dbReference>
<organism evidence="7 8">
    <name type="scientific">Fusarium austroafricanum</name>
    <dbReference type="NCBI Taxonomy" id="2364996"/>
    <lineage>
        <taxon>Eukaryota</taxon>
        <taxon>Fungi</taxon>
        <taxon>Dikarya</taxon>
        <taxon>Ascomycota</taxon>
        <taxon>Pezizomycotina</taxon>
        <taxon>Sordariomycetes</taxon>
        <taxon>Hypocreomycetidae</taxon>
        <taxon>Hypocreales</taxon>
        <taxon>Nectriaceae</taxon>
        <taxon>Fusarium</taxon>
        <taxon>Fusarium concolor species complex</taxon>
    </lineage>
</organism>
<dbReference type="PANTHER" id="PTHR10039:SF14">
    <property type="entry name" value="NACHT DOMAIN-CONTAINING PROTEIN"/>
    <property type="match status" value="1"/>
</dbReference>
<dbReference type="OrthoDB" id="21416at2759"/>
<dbReference type="Proteomes" id="UP000605986">
    <property type="component" value="Unassembled WGS sequence"/>
</dbReference>
<evidence type="ECO:0000256" key="3">
    <source>
        <dbReference type="ARBA" id="ARBA00022771"/>
    </source>
</evidence>
<dbReference type="AlphaFoldDB" id="A0A8H4KMC6"/>
<dbReference type="GO" id="GO:0008270">
    <property type="term" value="F:zinc ion binding"/>
    <property type="evidence" value="ECO:0007669"/>
    <property type="project" value="UniProtKB-KW"/>
</dbReference>
<dbReference type="SUPFAM" id="SSF52540">
    <property type="entry name" value="P-loop containing nucleoside triphosphate hydrolases"/>
    <property type="match status" value="1"/>
</dbReference>
<keyword evidence="1" id="KW-0479">Metal-binding</keyword>
<gene>
    <name evidence="7" type="ORF">F53441_4736</name>
</gene>
<dbReference type="GO" id="GO:0032502">
    <property type="term" value="P:developmental process"/>
    <property type="evidence" value="ECO:0007669"/>
    <property type="project" value="UniProtKB-ARBA"/>
</dbReference>